<keyword evidence="5" id="KW-1133">Transmembrane helix</keyword>
<keyword evidence="2" id="KW-0964">Secreted</keyword>
<evidence type="ECO:0000256" key="1">
    <source>
        <dbReference type="ARBA" id="ARBA00022512"/>
    </source>
</evidence>
<reference evidence="8 9" key="1">
    <citation type="submission" date="2023-03" db="EMBL/GenBank/DDBJ databases">
        <authorList>
            <person name="Shen W."/>
            <person name="Cai J."/>
        </authorList>
    </citation>
    <scope>NUCLEOTIDE SEQUENCE [LARGE SCALE GENOMIC DNA]</scope>
    <source>
        <strain evidence="8 9">D6-4</strain>
    </source>
</reference>
<accession>A0ABU3EUE6</accession>
<keyword evidence="5" id="KW-0812">Transmembrane</keyword>
<name>A0ABU3EUE6_9ENTE</name>
<evidence type="ECO:0000259" key="7">
    <source>
        <dbReference type="Pfam" id="PF00746"/>
    </source>
</evidence>
<comment type="caution">
    <text evidence="8">The sequence shown here is derived from an EMBL/GenBank/DDBJ whole genome shotgun (WGS) entry which is preliminary data.</text>
</comment>
<feature type="transmembrane region" description="Helical" evidence="5">
    <location>
        <begin position="79"/>
        <end position="97"/>
    </location>
</feature>
<feature type="chain" id="PRO_5045056718" evidence="6">
    <location>
        <begin position="24"/>
        <end position="108"/>
    </location>
</feature>
<evidence type="ECO:0000256" key="5">
    <source>
        <dbReference type="SAM" id="Phobius"/>
    </source>
</evidence>
<dbReference type="NCBIfam" id="TIGR01167">
    <property type="entry name" value="LPXTG_anchor"/>
    <property type="match status" value="1"/>
</dbReference>
<protein>
    <submittedName>
        <fullName evidence="8">LPXTG cell wall anchor domain-containing protein</fullName>
    </submittedName>
</protein>
<dbReference type="RefSeq" id="WP_311821211.1">
    <property type="nucleotide sequence ID" value="NZ_JARPYF010000001.1"/>
</dbReference>
<evidence type="ECO:0000313" key="9">
    <source>
        <dbReference type="Proteomes" id="UP001252875"/>
    </source>
</evidence>
<dbReference type="Pfam" id="PF00746">
    <property type="entry name" value="Gram_pos_anchor"/>
    <property type="match status" value="1"/>
</dbReference>
<feature type="domain" description="Gram-positive cocci surface proteins LPxTG" evidence="7">
    <location>
        <begin position="66"/>
        <end position="103"/>
    </location>
</feature>
<sequence>MTRFAVIFFILLGFLTTTSPISADASSKAESEVTIQLSGWGDDTHEGKANGLNTDSGDSVLSSAVAKVLPKTGEILSSSFRLLGILFVLGALFFVFLKRRREEAKDEA</sequence>
<evidence type="ECO:0000256" key="3">
    <source>
        <dbReference type="ARBA" id="ARBA00022729"/>
    </source>
</evidence>
<organism evidence="8 9">
    <name type="scientific">Enterococcus hulanensis</name>
    <dbReference type="NCBI Taxonomy" id="2559929"/>
    <lineage>
        <taxon>Bacteria</taxon>
        <taxon>Bacillati</taxon>
        <taxon>Bacillota</taxon>
        <taxon>Bacilli</taxon>
        <taxon>Lactobacillales</taxon>
        <taxon>Enterococcaceae</taxon>
        <taxon>Enterococcus</taxon>
    </lineage>
</organism>
<evidence type="ECO:0000256" key="4">
    <source>
        <dbReference type="ARBA" id="ARBA00023088"/>
    </source>
</evidence>
<dbReference type="EMBL" id="JARPYI010000001">
    <property type="protein sequence ID" value="MDT2598496.1"/>
    <property type="molecule type" value="Genomic_DNA"/>
</dbReference>
<keyword evidence="5" id="KW-0472">Membrane</keyword>
<evidence type="ECO:0000313" key="8">
    <source>
        <dbReference type="EMBL" id="MDT2598496.1"/>
    </source>
</evidence>
<keyword evidence="9" id="KW-1185">Reference proteome</keyword>
<evidence type="ECO:0000256" key="6">
    <source>
        <dbReference type="SAM" id="SignalP"/>
    </source>
</evidence>
<dbReference type="Proteomes" id="UP001252875">
    <property type="component" value="Unassembled WGS sequence"/>
</dbReference>
<dbReference type="InterPro" id="IPR019931">
    <property type="entry name" value="LPXTG_anchor"/>
</dbReference>
<gene>
    <name evidence="8" type="ORF">P7D85_01845</name>
</gene>
<keyword evidence="4" id="KW-0572">Peptidoglycan-anchor</keyword>
<proteinExistence type="predicted"/>
<keyword evidence="3 6" id="KW-0732">Signal</keyword>
<evidence type="ECO:0000256" key="2">
    <source>
        <dbReference type="ARBA" id="ARBA00022525"/>
    </source>
</evidence>
<feature type="signal peptide" evidence="6">
    <location>
        <begin position="1"/>
        <end position="23"/>
    </location>
</feature>
<keyword evidence="1" id="KW-0134">Cell wall</keyword>